<evidence type="ECO:0000259" key="1">
    <source>
        <dbReference type="Pfam" id="PF01814"/>
    </source>
</evidence>
<dbReference type="GO" id="GO:0005886">
    <property type="term" value="C:plasma membrane"/>
    <property type="evidence" value="ECO:0007669"/>
    <property type="project" value="TreeGrafter"/>
</dbReference>
<dbReference type="AlphaFoldDB" id="I3VUF0"/>
<evidence type="ECO:0008006" key="5">
    <source>
        <dbReference type="Google" id="ProtNLM"/>
    </source>
</evidence>
<protein>
    <recommendedName>
        <fullName evidence="5">Hemerythrin HHE cation binding domain protein</fullName>
    </recommendedName>
</protein>
<evidence type="ECO:0000313" key="3">
    <source>
        <dbReference type="EMBL" id="AFK86145.1"/>
    </source>
</evidence>
<sequence length="250" mass="29078">MENRVDKLADVLRRLNNSEDPETVKSEAKELIEDLTAEELSLAEQKLVDEGMQAEELRGLCSVHMEMLEGQLNGLKESLPHDHVLQTLILEHDEILKLLDKLELLNIKIQKMSSPQEDRALLSDLNETAEGILSAEKHHKREEDVLFPELEKLGITGPTRIMRLEHDEIRLRKRSLVELANNVDYIDFADFKYRVKELSSYIVFNMRDHIFKENYILYPTAYEAIVDDNLWADMKNRCDEIGYCPFTPLK</sequence>
<evidence type="ECO:0000313" key="4">
    <source>
        <dbReference type="Proteomes" id="UP000006178"/>
    </source>
</evidence>
<dbReference type="EMBL" id="CP003184">
    <property type="protein sequence ID" value="AFK86145.1"/>
    <property type="molecule type" value="Genomic_DNA"/>
</dbReference>
<dbReference type="InterPro" id="IPR007380">
    <property type="entry name" value="DUF438"/>
</dbReference>
<dbReference type="Gene3D" id="1.20.120.520">
    <property type="entry name" value="nmb1532 protein domain like"/>
    <property type="match status" value="1"/>
</dbReference>
<dbReference type="eggNOG" id="COG2461">
    <property type="taxonomic scope" value="Bacteria"/>
</dbReference>
<dbReference type="Proteomes" id="UP000006178">
    <property type="component" value="Chromosome"/>
</dbReference>
<dbReference type="RefSeq" id="WP_014758029.1">
    <property type="nucleotide sequence ID" value="NC_017992.1"/>
</dbReference>
<feature type="domain" description="DUF438" evidence="2">
    <location>
        <begin position="8"/>
        <end position="73"/>
    </location>
</feature>
<dbReference type="PANTHER" id="PTHR39966:SF3">
    <property type="entry name" value="DUF438 DOMAIN-CONTAINING PROTEIN"/>
    <property type="match status" value="1"/>
</dbReference>
<dbReference type="BioCyc" id="TSAC1094508:GLMA-1154-MONOMER"/>
<feature type="domain" description="Hemerythrin-like" evidence="1">
    <location>
        <begin position="84"/>
        <end position="221"/>
    </location>
</feature>
<reference evidence="3 4" key="1">
    <citation type="journal article" date="2014" name="Appl. Environ. Microbiol.">
        <title>Profile of Secreted Hydrolases, Associated Proteins, and SlpA in Thermoanaerobacterium saccharolyticum during the Degradation of Hemicellulose.</title>
        <authorList>
            <person name="Currie D.H."/>
            <person name="Guss A.M."/>
            <person name="Herring C.D."/>
            <person name="Giannone R.J."/>
            <person name="Johnson C.M."/>
            <person name="Lankford P.K."/>
            <person name="Brown S.D."/>
            <person name="Hettich R.L."/>
            <person name="Lynd L.R."/>
        </authorList>
    </citation>
    <scope>NUCLEOTIDE SEQUENCE [LARGE SCALE GENOMIC DNA]</scope>
    <source>
        <strain evidence="4">DSM 8691 / JW/SL-YS485</strain>
    </source>
</reference>
<dbReference type="KEGG" id="tsh:Tsac_1132"/>
<gene>
    <name evidence="3" type="ordered locus">Tsac_1132</name>
</gene>
<accession>I3VUF0</accession>
<dbReference type="Pfam" id="PF01814">
    <property type="entry name" value="Hemerythrin"/>
    <property type="match status" value="1"/>
</dbReference>
<dbReference type="Pfam" id="PF04282">
    <property type="entry name" value="DUF438"/>
    <property type="match status" value="1"/>
</dbReference>
<name>I3VUF0_THESW</name>
<dbReference type="PATRIC" id="fig|1094508.3.peg.1145"/>
<dbReference type="InterPro" id="IPR012312">
    <property type="entry name" value="Hemerythrin-like"/>
</dbReference>
<organism evidence="3 4">
    <name type="scientific">Thermoanaerobacterium saccharolyticum (strain DSM 8691 / JW/SL-YS485)</name>
    <dbReference type="NCBI Taxonomy" id="1094508"/>
    <lineage>
        <taxon>Bacteria</taxon>
        <taxon>Bacillati</taxon>
        <taxon>Bacillota</taxon>
        <taxon>Clostridia</taxon>
        <taxon>Thermoanaerobacterales</taxon>
        <taxon>Thermoanaerobacteraceae</taxon>
        <taxon>Thermoanaerobacterium</taxon>
    </lineage>
</organism>
<proteinExistence type="predicted"/>
<dbReference type="PANTHER" id="PTHR39966">
    <property type="entry name" value="BLL2471 PROTEIN-RELATED"/>
    <property type="match status" value="1"/>
</dbReference>
<keyword evidence="4" id="KW-1185">Reference proteome</keyword>
<evidence type="ECO:0000259" key="2">
    <source>
        <dbReference type="Pfam" id="PF04282"/>
    </source>
</evidence>